<dbReference type="Pfam" id="PF01029">
    <property type="entry name" value="NusB"/>
    <property type="match status" value="1"/>
</dbReference>
<feature type="domain" description="NusB/RsmB/TIM44" evidence="7">
    <location>
        <begin position="6"/>
        <end position="131"/>
    </location>
</feature>
<organism evidence="8 9">
    <name type="scientific">Paludibacterium denitrificans</name>
    <dbReference type="NCBI Taxonomy" id="2675226"/>
    <lineage>
        <taxon>Bacteria</taxon>
        <taxon>Pseudomonadati</taxon>
        <taxon>Pseudomonadota</taxon>
        <taxon>Betaproteobacteria</taxon>
        <taxon>Neisseriales</taxon>
        <taxon>Chromobacteriaceae</taxon>
        <taxon>Paludibacterium</taxon>
    </lineage>
</organism>
<evidence type="ECO:0000256" key="3">
    <source>
        <dbReference type="ARBA" id="ARBA00022884"/>
    </source>
</evidence>
<dbReference type="GO" id="GO:0031564">
    <property type="term" value="P:transcription antitermination"/>
    <property type="evidence" value="ECO:0007669"/>
    <property type="project" value="UniProtKB-KW"/>
</dbReference>
<keyword evidence="5 6" id="KW-0804">Transcription</keyword>
<dbReference type="GO" id="GO:0006353">
    <property type="term" value="P:DNA-templated transcription termination"/>
    <property type="evidence" value="ECO:0007669"/>
    <property type="project" value="UniProtKB-UniRule"/>
</dbReference>
<name>A0A844GES0_9NEIS</name>
<keyword evidence="9" id="KW-1185">Reference proteome</keyword>
<dbReference type="PANTHER" id="PTHR11078">
    <property type="entry name" value="N UTILIZATION SUBSTANCE PROTEIN B-RELATED"/>
    <property type="match status" value="1"/>
</dbReference>
<dbReference type="Gene3D" id="1.10.940.10">
    <property type="entry name" value="NusB-like"/>
    <property type="match status" value="1"/>
</dbReference>
<accession>A0A844GES0</accession>
<proteinExistence type="inferred from homology"/>
<dbReference type="NCBIfam" id="TIGR01951">
    <property type="entry name" value="nusB"/>
    <property type="match status" value="1"/>
</dbReference>
<dbReference type="Proteomes" id="UP000446658">
    <property type="component" value="Unassembled WGS sequence"/>
</dbReference>
<dbReference type="HAMAP" id="MF_00073">
    <property type="entry name" value="NusB"/>
    <property type="match status" value="1"/>
</dbReference>
<evidence type="ECO:0000256" key="5">
    <source>
        <dbReference type="ARBA" id="ARBA00023163"/>
    </source>
</evidence>
<keyword evidence="4 6" id="KW-0805">Transcription regulation</keyword>
<gene>
    <name evidence="6 8" type="primary">nusB</name>
    <name evidence="8" type="ORF">GKE73_14715</name>
</gene>
<dbReference type="PANTHER" id="PTHR11078:SF3">
    <property type="entry name" value="ANTITERMINATION NUSB DOMAIN-CONTAINING PROTEIN"/>
    <property type="match status" value="1"/>
</dbReference>
<protein>
    <recommendedName>
        <fullName evidence="6">Transcription antitermination protein NusB</fullName>
    </recommendedName>
    <alternativeName>
        <fullName evidence="6">Antitermination factor NusB</fullName>
    </alternativeName>
</protein>
<dbReference type="GO" id="GO:0003723">
    <property type="term" value="F:RNA binding"/>
    <property type="evidence" value="ECO:0007669"/>
    <property type="project" value="UniProtKB-UniRule"/>
</dbReference>
<evidence type="ECO:0000259" key="7">
    <source>
        <dbReference type="Pfam" id="PF01029"/>
    </source>
</evidence>
<dbReference type="SUPFAM" id="SSF48013">
    <property type="entry name" value="NusB-like"/>
    <property type="match status" value="1"/>
</dbReference>
<keyword evidence="2 6" id="KW-0889">Transcription antitermination</keyword>
<dbReference type="GO" id="GO:0005829">
    <property type="term" value="C:cytosol"/>
    <property type="evidence" value="ECO:0007669"/>
    <property type="project" value="TreeGrafter"/>
</dbReference>
<dbReference type="RefSeq" id="WP_230370940.1">
    <property type="nucleotide sequence ID" value="NZ_WLYX01000001.1"/>
</dbReference>
<sequence>MKTARRRAREFAVQGIYEWELNPEQPASLIEKHLRENDYFVKADENLFRTILYGVLKDAAALTKQVSRYHERSEDEVSPVEKAVLLMAALELSQHPETPYPVIINEAIEITKTFGGTDGHKFVNGVLDKLAADLRADEVASQKARRQS</sequence>
<comment type="function">
    <text evidence="6">Involved in transcription antitermination. Required for transcription of ribosomal RNA (rRNA) genes. Binds specifically to the boxA antiterminator sequence of the ribosomal RNA (rrn) operons.</text>
</comment>
<keyword evidence="3 6" id="KW-0694">RNA-binding</keyword>
<evidence type="ECO:0000256" key="1">
    <source>
        <dbReference type="ARBA" id="ARBA00005952"/>
    </source>
</evidence>
<evidence type="ECO:0000313" key="9">
    <source>
        <dbReference type="Proteomes" id="UP000446658"/>
    </source>
</evidence>
<dbReference type="AlphaFoldDB" id="A0A844GES0"/>
<evidence type="ECO:0000256" key="4">
    <source>
        <dbReference type="ARBA" id="ARBA00023015"/>
    </source>
</evidence>
<dbReference type="InterPro" id="IPR011605">
    <property type="entry name" value="NusB_fam"/>
</dbReference>
<dbReference type="InterPro" id="IPR006027">
    <property type="entry name" value="NusB_RsmB_TIM44"/>
</dbReference>
<evidence type="ECO:0000256" key="2">
    <source>
        <dbReference type="ARBA" id="ARBA00022814"/>
    </source>
</evidence>
<evidence type="ECO:0000256" key="6">
    <source>
        <dbReference type="HAMAP-Rule" id="MF_00073"/>
    </source>
</evidence>
<dbReference type="EMBL" id="WLYX01000001">
    <property type="protein sequence ID" value="MTD33820.1"/>
    <property type="molecule type" value="Genomic_DNA"/>
</dbReference>
<dbReference type="InterPro" id="IPR035926">
    <property type="entry name" value="NusB-like_sf"/>
</dbReference>
<reference evidence="8 9" key="1">
    <citation type="submission" date="2019-11" db="EMBL/GenBank/DDBJ databases">
        <title>Draft genome sequence of Paludibacterium sp. dN18-1.</title>
        <authorList>
            <person name="Im W.-T."/>
        </authorList>
    </citation>
    <scope>NUCLEOTIDE SEQUENCE [LARGE SCALE GENOMIC DNA]</scope>
    <source>
        <strain evidence="9">dN 18-1</strain>
    </source>
</reference>
<evidence type="ECO:0000313" key="8">
    <source>
        <dbReference type="EMBL" id="MTD33820.1"/>
    </source>
</evidence>
<comment type="caution">
    <text evidence="8">The sequence shown here is derived from an EMBL/GenBank/DDBJ whole genome shotgun (WGS) entry which is preliminary data.</text>
</comment>
<comment type="similarity">
    <text evidence="1 6">Belongs to the NusB family.</text>
</comment>